<reference evidence="4" key="1">
    <citation type="journal article" date="2014" name="Int. J. Syst. Evol. Microbiol.">
        <title>Complete genome sequence of Corynebacterium casei LMG S-19264T (=DSM 44701T), isolated from a smear-ripened cheese.</title>
        <authorList>
            <consortium name="US DOE Joint Genome Institute (JGI-PGF)"/>
            <person name="Walter F."/>
            <person name="Albersmeier A."/>
            <person name="Kalinowski J."/>
            <person name="Ruckert C."/>
        </authorList>
    </citation>
    <scope>NUCLEOTIDE SEQUENCE</scope>
    <source>
        <strain evidence="4">JCM 12289</strain>
    </source>
</reference>
<dbReference type="InterPro" id="IPR045582">
    <property type="entry name" value="Trehalase-like_N"/>
</dbReference>
<dbReference type="RefSeq" id="WP_244700381.1">
    <property type="nucleotide sequence ID" value="NZ_BAAADN010000002.1"/>
</dbReference>
<dbReference type="Proteomes" id="UP000830542">
    <property type="component" value="Chromosome"/>
</dbReference>
<proteinExistence type="inferred from homology"/>
<dbReference type="Pfam" id="PF00723">
    <property type="entry name" value="Glyco_hydro_15"/>
    <property type="match status" value="1"/>
</dbReference>
<evidence type="ECO:0000313" key="5">
    <source>
        <dbReference type="EMBL" id="UOO94483.1"/>
    </source>
</evidence>
<dbReference type="GO" id="GO:0004553">
    <property type="term" value="F:hydrolase activity, hydrolyzing O-glycosyl compounds"/>
    <property type="evidence" value="ECO:0007669"/>
    <property type="project" value="TreeGrafter"/>
</dbReference>
<dbReference type="PANTHER" id="PTHR31616:SF0">
    <property type="entry name" value="GLUCAN 1,4-ALPHA-GLUCOSIDASE"/>
    <property type="match status" value="1"/>
</dbReference>
<dbReference type="GeneID" id="71762375"/>
<evidence type="ECO:0000313" key="6">
    <source>
        <dbReference type="Proteomes" id="UP000830542"/>
    </source>
</evidence>
<evidence type="ECO:0000259" key="3">
    <source>
        <dbReference type="Pfam" id="PF19291"/>
    </source>
</evidence>
<dbReference type="InterPro" id="IPR012341">
    <property type="entry name" value="6hp_glycosidase-like_sf"/>
</dbReference>
<feature type="domain" description="GH15-like" evidence="2">
    <location>
        <begin position="228"/>
        <end position="590"/>
    </location>
</feature>
<dbReference type="EMBL" id="BAAADN010000002">
    <property type="protein sequence ID" value="GAA0450800.1"/>
    <property type="molecule type" value="Genomic_DNA"/>
</dbReference>
<dbReference type="EMBL" id="CP095005">
    <property type="protein sequence ID" value="UOO94483.1"/>
    <property type="molecule type" value="Genomic_DNA"/>
</dbReference>
<sequence>MSDYKPLSDYGIIGNLETCALVGRDGAIDWCCLPRLNSSSVFAALLDDEIGGRFAIHPDGEYEAEQQYMERTNVLQTTFHTESGTARVTDFMPLSPDNDGNQPKVRGIYRNVTCTEGDVDLAVEFDPRFDYARADSRVESISDGIVATGDARRLTLSSPLDLDCSDSAADGTLSLSEYDSEWFVLEYGTRAPTDDDSCEHLLDNTIEFWRDWAHSCPDDGDCPFADYSHEMVVRSDLTLKLLTYQGTGGITAAPTTSLPEVVGGVRNWDYRYNWLRDGAFTVRAFGNLGDTEEAVDYLDDFLELGQSVDPADLQPIYGLQHGSTYEEQELDHLEGYRGSAPVRIGNGAADQLQLGIYGELVLAINQLSWSDRSIAGDDWEAVRDIVDYVCEVWERPDAGIWEMRSGPKQFVHSKAMCWVAVDRGIRMAENDDLDAPLDEWRDERSRIKETVLERGFDNDQNSFTQAFDDDQIDASLLLLPLSGFLSFDDPRIQGTIESIIDRLATEEGLVYRYEHDEMPGDEGAFVLCSFWLVDCLARMGRADRAREIFETIEDHFSPLGLVSEEIDPETGDLLGNYPQAFSHIGFVNSALFLHEAETGTDIQPFGHRSV</sequence>
<dbReference type="Gene3D" id="1.50.10.10">
    <property type="match status" value="1"/>
</dbReference>
<dbReference type="PANTHER" id="PTHR31616">
    <property type="entry name" value="TREHALASE"/>
    <property type="match status" value="1"/>
</dbReference>
<dbReference type="SUPFAM" id="SSF48208">
    <property type="entry name" value="Six-hairpin glycosidases"/>
    <property type="match status" value="1"/>
</dbReference>
<gene>
    <name evidence="4" type="ORF">GCM10008985_03050</name>
    <name evidence="5" type="ORF">MUK72_10965</name>
</gene>
<dbReference type="AlphaFoldDB" id="A0AAV3SC96"/>
<reference evidence="5" key="2">
    <citation type="submission" date="2022-04" db="EMBL/GenBank/DDBJ databases">
        <title>Sequencing and genomic assembly of Halococcus dombrowskii.</title>
        <authorList>
            <person name="Lim S.W."/>
            <person name="MacLea K.S."/>
        </authorList>
    </citation>
    <scope>NUCLEOTIDE SEQUENCE</scope>
    <source>
        <strain evidence="5">H4</strain>
    </source>
</reference>
<dbReference type="Pfam" id="PF19291">
    <property type="entry name" value="TREH_N"/>
    <property type="match status" value="1"/>
</dbReference>
<dbReference type="Proteomes" id="UP001500962">
    <property type="component" value="Unassembled WGS sequence"/>
</dbReference>
<keyword evidence="6" id="KW-1185">Reference proteome</keyword>
<name>A0AAV3SC96_HALDO</name>
<dbReference type="KEGG" id="hdo:MUK72_10965"/>
<evidence type="ECO:0000256" key="1">
    <source>
        <dbReference type="ARBA" id="ARBA00006188"/>
    </source>
</evidence>
<dbReference type="GO" id="GO:0005975">
    <property type="term" value="P:carbohydrate metabolic process"/>
    <property type="evidence" value="ECO:0007669"/>
    <property type="project" value="InterPro"/>
</dbReference>
<comment type="similarity">
    <text evidence="1">Belongs to the glycosyl hydrolase 15 family.</text>
</comment>
<evidence type="ECO:0000259" key="2">
    <source>
        <dbReference type="Pfam" id="PF00723"/>
    </source>
</evidence>
<reference evidence="4" key="3">
    <citation type="submission" date="2023-12" db="EMBL/GenBank/DDBJ databases">
        <authorList>
            <person name="Sun Q."/>
            <person name="Inoue M."/>
        </authorList>
    </citation>
    <scope>NUCLEOTIDE SEQUENCE</scope>
    <source>
        <strain evidence="4">JCM 12289</strain>
    </source>
</reference>
<feature type="domain" description="Trehalase-like N-terminal" evidence="3">
    <location>
        <begin position="6"/>
        <end position="159"/>
    </location>
</feature>
<dbReference type="InterPro" id="IPR011613">
    <property type="entry name" value="GH15-like"/>
</dbReference>
<evidence type="ECO:0000313" key="7">
    <source>
        <dbReference type="Proteomes" id="UP001500962"/>
    </source>
</evidence>
<keyword evidence="4" id="KW-0378">Hydrolase</keyword>
<accession>A0AAV3SC96</accession>
<organism evidence="4 7">
    <name type="scientific">Halococcus dombrowskii</name>
    <dbReference type="NCBI Taxonomy" id="179637"/>
    <lineage>
        <taxon>Archaea</taxon>
        <taxon>Methanobacteriati</taxon>
        <taxon>Methanobacteriota</taxon>
        <taxon>Stenosarchaea group</taxon>
        <taxon>Halobacteria</taxon>
        <taxon>Halobacteriales</taxon>
        <taxon>Halococcaceae</taxon>
        <taxon>Halococcus</taxon>
    </lineage>
</organism>
<protein>
    <submittedName>
        <fullName evidence="4">Glycoside hydrolase family 15 protein</fullName>
    </submittedName>
</protein>
<dbReference type="InterPro" id="IPR008928">
    <property type="entry name" value="6-hairpin_glycosidase_sf"/>
</dbReference>
<evidence type="ECO:0000313" key="4">
    <source>
        <dbReference type="EMBL" id="GAA0450800.1"/>
    </source>
</evidence>